<name>A0A3N0J0J0_9ACTN</name>
<dbReference type="EMBL" id="QICC01000011">
    <property type="protein sequence ID" value="RNM42516.1"/>
    <property type="molecule type" value="Genomic_DNA"/>
</dbReference>
<feature type="domain" description="CNA-B" evidence="4">
    <location>
        <begin position="792"/>
        <end position="885"/>
    </location>
</feature>
<evidence type="ECO:0000256" key="2">
    <source>
        <dbReference type="SAM" id="Phobius"/>
    </source>
</evidence>
<evidence type="ECO:0000313" key="5">
    <source>
        <dbReference type="EMBL" id="RDB69623.1"/>
    </source>
</evidence>
<keyword evidence="3" id="KW-0732">Signal</keyword>
<keyword evidence="7" id="KW-1185">Reference proteome</keyword>
<protein>
    <recommendedName>
        <fullName evidence="4">CNA-B domain-containing protein</fullName>
    </recommendedName>
</protein>
<reference evidence="6" key="3">
    <citation type="journal article" date="2019" name="Microbiol. Resour. Announc.">
        <title>Draft Genome Sequences of Type Strains of Gordonibacter faecihominis, Paraeggerthella hongkongensis, Parvibacter caecicola,Slackia equolifaciens, Slackia faecicanis, and Slackia isoflavoniconvertens.</title>
        <authorList>
            <person name="Danylec N."/>
            <person name="Stoll D.A."/>
            <person name="Dotsch A."/>
            <person name="Huch M."/>
        </authorList>
    </citation>
    <scope>NUCLEOTIDE SEQUENCE</scope>
    <source>
        <strain evidence="6">DSM 16107</strain>
    </source>
</reference>
<keyword evidence="2" id="KW-1133">Transmembrane helix</keyword>
<dbReference type="SUPFAM" id="SSF49478">
    <property type="entry name" value="Cna protein B-type domain"/>
    <property type="match status" value="7"/>
</dbReference>
<comment type="caution">
    <text evidence="6">The sequence shown here is derived from an EMBL/GenBank/DDBJ whole genome shotgun (WGS) entry which is preliminary data.</text>
</comment>
<dbReference type="CDD" id="cd00222">
    <property type="entry name" value="CollagenBindB"/>
    <property type="match status" value="7"/>
</dbReference>
<feature type="chain" id="PRO_5030078741" description="CNA-B domain-containing protein" evidence="3">
    <location>
        <begin position="40"/>
        <end position="1718"/>
    </location>
</feature>
<gene>
    <name evidence="5" type="ORF">C1876_06085</name>
    <name evidence="6" type="ORF">DMP09_04575</name>
</gene>
<feature type="domain" description="CNA-B" evidence="4">
    <location>
        <begin position="1080"/>
        <end position="1170"/>
    </location>
</feature>
<keyword evidence="2" id="KW-0472">Membrane</keyword>
<dbReference type="Proteomes" id="UP000253817">
    <property type="component" value="Unassembled WGS sequence"/>
</dbReference>
<reference evidence="5 7" key="1">
    <citation type="journal article" date="2018" name="Elife">
        <title>Discovery and characterization of a prevalent human gut bacterial enzyme sufficient for the inactivation of a family of plant toxins.</title>
        <authorList>
            <person name="Koppel N."/>
            <person name="Bisanz J.E."/>
            <person name="Pandelia M.E."/>
            <person name="Turnbaugh P.J."/>
            <person name="Balskus E.P."/>
        </authorList>
    </citation>
    <scope>NUCLEOTIDE SEQUENCE [LARGE SCALE GENOMIC DNA]</scope>
    <source>
        <strain evidence="5 7">DSM 16107</strain>
    </source>
</reference>
<accession>A0A3N0J0J0</accession>
<keyword evidence="2" id="KW-0812">Transmembrane</keyword>
<evidence type="ECO:0000256" key="3">
    <source>
        <dbReference type="SAM" id="SignalP"/>
    </source>
</evidence>
<feature type="domain" description="CNA-B" evidence="4">
    <location>
        <begin position="1178"/>
        <end position="1259"/>
    </location>
</feature>
<feature type="signal peptide" evidence="3">
    <location>
        <begin position="1"/>
        <end position="39"/>
    </location>
</feature>
<evidence type="ECO:0000259" key="4">
    <source>
        <dbReference type="Pfam" id="PF05738"/>
    </source>
</evidence>
<dbReference type="Gene3D" id="2.60.40.1140">
    <property type="entry name" value="Collagen-binding surface protein Cna, B-type domain"/>
    <property type="match status" value="11"/>
</dbReference>
<feature type="region of interest" description="Disordered" evidence="1">
    <location>
        <begin position="1642"/>
        <end position="1682"/>
    </location>
</feature>
<feature type="domain" description="CNA-B" evidence="4">
    <location>
        <begin position="894"/>
        <end position="975"/>
    </location>
</feature>
<organism evidence="6 8">
    <name type="scientific">Eggerthella sinensis</name>
    <dbReference type="NCBI Taxonomy" id="242230"/>
    <lineage>
        <taxon>Bacteria</taxon>
        <taxon>Bacillati</taxon>
        <taxon>Actinomycetota</taxon>
        <taxon>Coriobacteriia</taxon>
        <taxon>Eggerthellales</taxon>
        <taxon>Eggerthellaceae</taxon>
        <taxon>Eggerthella</taxon>
    </lineage>
</organism>
<dbReference type="InterPro" id="IPR008454">
    <property type="entry name" value="Collagen-bd_Cna-like_B-typ_dom"/>
</dbReference>
<sequence>MDTLTAPHPRARLRRAVAALCIALAAAALILIAAPPAHAEGSKELVAHGGYRPYTERYNASTAGESRLTEIYVYAKEGETVSFGTSVKDAVARFTNEKMGTNLSPDELAALNNTDIVVCDPDWVQEQKDNPGSGNSHAYPYFGGTRDNRVTTYDVNASATANSGDAGYIGSYARESGGPTGPDGDGYAPLTFTAQKSGVYLFKFYSQSLSSRNPQPYLYDNDAAFTSAAQAGGTVAAWDVTVSNDSGAQTGRVFTNKLFLNMGNNFDKAGILKSHMFAVTDDNYHYEIDFNGMDPFGFVFFANNRGMLERTGDDATHSLYHSVRSQNNALSDLADHGVILNNAPTTDLDRTYKLFFNNPTDPEVLAALGIASQTGENTISNFAFTGNPSPNPAAPDLGANEGFVNKGGKFSFDVGDDVAATSYEIVLTFGDNNAVTLSNTLVKGTNTIDWDGLDANGVPVPAGTYDLNNVSIKLKGGEVHFPLLDVENNYDGVKIHRLDASGNVEDSTVYYNNSASNAGDTTAPWNMTNWVVADQQDHSVTGVDTSTQGAMAYKNRAGDQTALDIWTYHDTPLVLQNFQFKLIDVPTKLTVHKTWDHGANHGTRPTEVTVELLENGQLSTRPDATQTLTVSPDADTDGGSYTWEKLDPTKTWTVRETGVPESYQPSEAIVGDNEEGWSIELTNTYIGDATRIVVQKDWNGTPPPDELKVDIVGIDANDQEQYRTTLTLNAANGWSASIEDLTADQRKLWFLLEEKLPDGYRPLSDTNEVIPGDGSVRTLTFSLVNEKFVDLSVTKAWDDDNNSKGYRPQNVQLQLLKDGQPFGDPVTVNEADAWTYTWHNLKDDGAHYEAFAVYEVDPAVNYESSAGSKDAAARFDNNGTTVITNKLENTTQFTVTKNWVNDSTSDLPASVDAQLYQNGQPYGDPVTLNEAGGWQHTWFNLPADNMTYYALETAVPPDYEADIASTGNISTITNTYTGGVAEINVLKDWQGAEPPASLDVRVTGKNAGGEQKYDSGTITLTAADSWKATLPIAVGQRNLSFEVSEVVPDGYRQIGSDSALSSDGKTLTFTLTNQKLTSLSAEKVWDDDDNAKGMRPGSVRLQLLKDGQPLGEPVAVDASTNWAHAWTDLVDDGSVYTVYEMDGLPGYTSDAPSVESAVSFVNGHATITNTIIPTTSFTVVKQWVNDSTEPLPDGIDVQLYQNDQPYGNPVRLTEAGGWTATWSNLPAQGMTYTAQEVAMPPNYTSTSITEGNVCTITNTYTGGVAHITVQKEWTGAGQPPASLDVRVTGANAAGEQKYDSGVVTLTAENNWTALLPIEVGERNLSFDVTEVLPDGYVQTGTNAVLSDDGTALTFTLTNQKVTDLTVTKAWDDGADSRGIRPYNVRMQLLKDGQPFGEAVIVSPDTSWSHTWSGLVDDGSVYRVHEVTDVPGYHSSAPSADEAIDFEGGQATVTNALEPVTTFSVVKQWVNYAGDPLPASVDVQLYQNGQPHGNPVTLTEEGGWRHTWTNLPETDMTYTVQEVNVPDGYESETTVDGATCTIVNTYTSGIKNLVVKKTWEGGEPPVSLDVNVTGVDAEGQQRYDAGTVTLSAENNWQTELAIPSGKGSLTFSVTETVPDGFTQTALDSALSDDGTTLTFTLVNTADVPPTPEPPTPEPPTPGTPGTPTAPANDPGTPAPLVSTGDGIGPAAVALAGLAAAAGIALIATAVRRRQRRMRP</sequence>
<evidence type="ECO:0000256" key="1">
    <source>
        <dbReference type="SAM" id="MobiDB-lite"/>
    </source>
</evidence>
<dbReference type="OrthoDB" id="3174871at2"/>
<reference evidence="8" key="2">
    <citation type="submission" date="2018-05" db="EMBL/GenBank/DDBJ databases">
        <title>Genome Sequencing of selected type strains of the family Eggerthellaceae.</title>
        <authorList>
            <person name="Danylec N."/>
            <person name="Stoll D.A."/>
            <person name="Doetsch A."/>
            <person name="Huch M."/>
        </authorList>
    </citation>
    <scope>NUCLEOTIDE SEQUENCE [LARGE SCALE GENOMIC DNA]</scope>
    <source>
        <strain evidence="8">DSM 16107</strain>
    </source>
</reference>
<proteinExistence type="predicted"/>
<feature type="compositionally biased region" description="Pro residues" evidence="1">
    <location>
        <begin position="1647"/>
        <end position="1663"/>
    </location>
</feature>
<evidence type="ECO:0000313" key="6">
    <source>
        <dbReference type="EMBL" id="RNM42516.1"/>
    </source>
</evidence>
<dbReference type="EMBL" id="PPTT01000008">
    <property type="protein sequence ID" value="RDB69623.1"/>
    <property type="molecule type" value="Genomic_DNA"/>
</dbReference>
<dbReference type="Pfam" id="PF05738">
    <property type="entry name" value="Cna_B"/>
    <property type="match status" value="7"/>
</dbReference>
<feature type="domain" description="CNA-B" evidence="4">
    <location>
        <begin position="1463"/>
        <end position="1544"/>
    </location>
</feature>
<feature type="domain" description="CNA-B" evidence="4">
    <location>
        <begin position="590"/>
        <end position="684"/>
    </location>
</feature>
<evidence type="ECO:0000313" key="8">
    <source>
        <dbReference type="Proteomes" id="UP000270112"/>
    </source>
</evidence>
<feature type="compositionally biased region" description="Low complexity" evidence="1">
    <location>
        <begin position="1664"/>
        <end position="1678"/>
    </location>
</feature>
<evidence type="ECO:0000313" key="7">
    <source>
        <dbReference type="Proteomes" id="UP000253817"/>
    </source>
</evidence>
<dbReference type="Proteomes" id="UP000270112">
    <property type="component" value="Unassembled WGS sequence"/>
</dbReference>
<feature type="domain" description="CNA-B" evidence="4">
    <location>
        <begin position="1365"/>
        <end position="1439"/>
    </location>
</feature>
<dbReference type="RefSeq" id="WP_114545826.1">
    <property type="nucleotide sequence ID" value="NZ_PPTT01000008.1"/>
</dbReference>
<feature type="transmembrane region" description="Helical" evidence="2">
    <location>
        <begin position="1686"/>
        <end position="1709"/>
    </location>
</feature>